<comment type="caution">
    <text evidence="4">The sequence shown here is derived from an EMBL/GenBank/DDBJ whole genome shotgun (WGS) entry which is preliminary data.</text>
</comment>
<dbReference type="SUPFAM" id="SSF52402">
    <property type="entry name" value="Adenine nucleotide alpha hydrolases-like"/>
    <property type="match status" value="2"/>
</dbReference>
<accession>A0A2S5A8B1</accession>
<dbReference type="PANTHER" id="PTHR46268:SF6">
    <property type="entry name" value="UNIVERSAL STRESS PROTEIN UP12"/>
    <property type="match status" value="1"/>
</dbReference>
<dbReference type="OrthoDB" id="9788959at2"/>
<dbReference type="PRINTS" id="PR01438">
    <property type="entry name" value="UNVRSLSTRESS"/>
</dbReference>
<keyword evidence="2" id="KW-0175">Coiled coil</keyword>
<sequence length="269" mass="29975">MKTILVPTDFSKSANNALMFAKNLAVNHNYRIKLLHIVQTMVDPNMPPEIIDEVLTTQEKEAKEHNEALQKEIESAGIEVESVTRRGFLIESEILDELTQGNINLIIMGTKGVADLVDKLLGSNASSIIERASCPVLVVPSLANPDKPIKKIVYATQFHGEELPYIERIIDFSDSINAETTILKITTNDKQEESLINKLNLSSASHKCKIETFSAHSVSEGISEYSKKNNTDLLVMVTHKRTLLEKFFNPSITKKLAEHVNVPLLAYHG</sequence>
<dbReference type="CDD" id="cd00293">
    <property type="entry name" value="USP-like"/>
    <property type="match status" value="2"/>
</dbReference>
<evidence type="ECO:0000259" key="3">
    <source>
        <dbReference type="Pfam" id="PF00582"/>
    </source>
</evidence>
<dbReference type="InterPro" id="IPR006015">
    <property type="entry name" value="Universal_stress_UspA"/>
</dbReference>
<protein>
    <recommendedName>
        <fullName evidence="3">UspA domain-containing protein</fullName>
    </recommendedName>
</protein>
<evidence type="ECO:0000256" key="1">
    <source>
        <dbReference type="ARBA" id="ARBA00008791"/>
    </source>
</evidence>
<organism evidence="4 5">
    <name type="scientific">Solitalea longa</name>
    <dbReference type="NCBI Taxonomy" id="2079460"/>
    <lineage>
        <taxon>Bacteria</taxon>
        <taxon>Pseudomonadati</taxon>
        <taxon>Bacteroidota</taxon>
        <taxon>Sphingobacteriia</taxon>
        <taxon>Sphingobacteriales</taxon>
        <taxon>Sphingobacteriaceae</taxon>
        <taxon>Solitalea</taxon>
    </lineage>
</organism>
<evidence type="ECO:0000313" key="5">
    <source>
        <dbReference type="Proteomes" id="UP000236893"/>
    </source>
</evidence>
<feature type="domain" description="UspA" evidence="3">
    <location>
        <begin position="1"/>
        <end position="140"/>
    </location>
</feature>
<comment type="similarity">
    <text evidence="1">Belongs to the universal stress protein A family.</text>
</comment>
<name>A0A2S5A8B1_9SPHI</name>
<evidence type="ECO:0000256" key="2">
    <source>
        <dbReference type="SAM" id="Coils"/>
    </source>
</evidence>
<dbReference type="EMBL" id="PQVF01000002">
    <property type="protein sequence ID" value="POY38529.1"/>
    <property type="molecule type" value="Genomic_DNA"/>
</dbReference>
<dbReference type="Pfam" id="PF00582">
    <property type="entry name" value="Usp"/>
    <property type="match status" value="2"/>
</dbReference>
<dbReference type="AlphaFoldDB" id="A0A2S5A8B1"/>
<feature type="coiled-coil region" evidence="2">
    <location>
        <begin position="55"/>
        <end position="86"/>
    </location>
</feature>
<dbReference type="Proteomes" id="UP000236893">
    <property type="component" value="Unassembled WGS sequence"/>
</dbReference>
<proteinExistence type="inferred from homology"/>
<keyword evidence="5" id="KW-1185">Reference proteome</keyword>
<reference evidence="4 5" key="1">
    <citation type="submission" date="2018-01" db="EMBL/GenBank/DDBJ databases">
        <authorList>
            <person name="Gaut B.S."/>
            <person name="Morton B.R."/>
            <person name="Clegg M.T."/>
            <person name="Duvall M.R."/>
        </authorList>
    </citation>
    <scope>NUCLEOTIDE SEQUENCE [LARGE SCALE GENOMIC DNA]</scope>
    <source>
        <strain evidence="4 5">HR-AV</strain>
    </source>
</reference>
<dbReference type="RefSeq" id="WP_103787786.1">
    <property type="nucleotide sequence ID" value="NZ_PQVF01000002.1"/>
</dbReference>
<dbReference type="InterPro" id="IPR006016">
    <property type="entry name" value="UspA"/>
</dbReference>
<feature type="domain" description="UspA" evidence="3">
    <location>
        <begin position="198"/>
        <end position="267"/>
    </location>
</feature>
<evidence type="ECO:0000313" key="4">
    <source>
        <dbReference type="EMBL" id="POY38529.1"/>
    </source>
</evidence>
<dbReference type="Gene3D" id="3.40.50.12370">
    <property type="match status" value="1"/>
</dbReference>
<gene>
    <name evidence="4" type="ORF">C3K47_03800</name>
</gene>
<dbReference type="PANTHER" id="PTHR46268">
    <property type="entry name" value="STRESS RESPONSE PROTEIN NHAX"/>
    <property type="match status" value="1"/>
</dbReference>